<accession>A0A2P2K629</accession>
<sequence length="80" mass="9322">MWLAKNLWLRSRPVMMKLMRILQLIGEPNTYEQAGWGLTNCSMRPKNVGYSVSNFHWLGNHGKISIKRHYHIGAILEQLS</sequence>
<organism evidence="1">
    <name type="scientific">Rhizophora mucronata</name>
    <name type="common">Asiatic mangrove</name>
    <dbReference type="NCBI Taxonomy" id="61149"/>
    <lineage>
        <taxon>Eukaryota</taxon>
        <taxon>Viridiplantae</taxon>
        <taxon>Streptophyta</taxon>
        <taxon>Embryophyta</taxon>
        <taxon>Tracheophyta</taxon>
        <taxon>Spermatophyta</taxon>
        <taxon>Magnoliopsida</taxon>
        <taxon>eudicotyledons</taxon>
        <taxon>Gunneridae</taxon>
        <taxon>Pentapetalae</taxon>
        <taxon>rosids</taxon>
        <taxon>fabids</taxon>
        <taxon>Malpighiales</taxon>
        <taxon>Rhizophoraceae</taxon>
        <taxon>Rhizophora</taxon>
    </lineage>
</organism>
<protein>
    <submittedName>
        <fullName evidence="1">Uncharacterized protein MANES_07G077600</fullName>
    </submittedName>
</protein>
<proteinExistence type="predicted"/>
<name>A0A2P2K629_RHIMU</name>
<dbReference type="AlphaFoldDB" id="A0A2P2K629"/>
<dbReference type="EMBL" id="GGEC01020649">
    <property type="protein sequence ID" value="MBX01133.1"/>
    <property type="molecule type" value="Transcribed_RNA"/>
</dbReference>
<reference evidence="1" key="1">
    <citation type="submission" date="2018-02" db="EMBL/GenBank/DDBJ databases">
        <title>Rhizophora mucronata_Transcriptome.</title>
        <authorList>
            <person name="Meera S.P."/>
            <person name="Sreeshan A."/>
            <person name="Augustine A."/>
        </authorList>
    </citation>
    <scope>NUCLEOTIDE SEQUENCE</scope>
    <source>
        <tissue evidence="1">Leaf</tissue>
    </source>
</reference>
<evidence type="ECO:0000313" key="1">
    <source>
        <dbReference type="EMBL" id="MBX01133.1"/>
    </source>
</evidence>